<feature type="transmembrane region" description="Helical" evidence="5">
    <location>
        <begin position="186"/>
        <end position="202"/>
    </location>
</feature>
<dbReference type="GO" id="GO:0016020">
    <property type="term" value="C:membrane"/>
    <property type="evidence" value="ECO:0007669"/>
    <property type="project" value="UniProtKB-SubCell"/>
</dbReference>
<feature type="transmembrane region" description="Helical" evidence="5">
    <location>
        <begin position="115"/>
        <end position="136"/>
    </location>
</feature>
<dbReference type="RefSeq" id="WP_213403620.1">
    <property type="nucleotide sequence ID" value="NZ_JAGIBT010000008.1"/>
</dbReference>
<evidence type="ECO:0000256" key="3">
    <source>
        <dbReference type="ARBA" id="ARBA00022989"/>
    </source>
</evidence>
<feature type="transmembrane region" description="Helical" evidence="5">
    <location>
        <begin position="340"/>
        <end position="368"/>
    </location>
</feature>
<feature type="transmembrane region" description="Helical" evidence="5">
    <location>
        <begin position="31"/>
        <end position="48"/>
    </location>
</feature>
<dbReference type="Proteomes" id="UP000680020">
    <property type="component" value="Unassembled WGS sequence"/>
</dbReference>
<dbReference type="AlphaFoldDB" id="A0AB35BZ72"/>
<evidence type="ECO:0000313" key="7">
    <source>
        <dbReference type="EMBL" id="MBS7824393.1"/>
    </source>
</evidence>
<evidence type="ECO:0000256" key="2">
    <source>
        <dbReference type="ARBA" id="ARBA00022692"/>
    </source>
</evidence>
<organism evidence="7 8">
    <name type="scientific">Wohlfahrtiimonas chitiniclastica</name>
    <dbReference type="NCBI Taxonomy" id="400946"/>
    <lineage>
        <taxon>Bacteria</taxon>
        <taxon>Pseudomonadati</taxon>
        <taxon>Pseudomonadota</taxon>
        <taxon>Gammaproteobacteria</taxon>
        <taxon>Cardiobacteriales</taxon>
        <taxon>Ignatzschineriaceae</taxon>
        <taxon>Wohlfahrtiimonas</taxon>
    </lineage>
</organism>
<keyword evidence="4 5" id="KW-0472">Membrane</keyword>
<feature type="transmembrane region" description="Helical" evidence="5">
    <location>
        <begin position="208"/>
        <end position="224"/>
    </location>
</feature>
<proteinExistence type="predicted"/>
<reference evidence="7" key="1">
    <citation type="submission" date="2021-03" db="EMBL/GenBank/DDBJ databases">
        <title>Identification and antibiotic profiling of Wohlfahrtiimonas chitiniclastica, an underestimated human pathogen.</title>
        <authorList>
            <person name="Kopf A."/>
            <person name="Bunk B."/>
            <person name="Coldewey S."/>
            <person name="Gunzer F."/>
            <person name="Riedel T."/>
            <person name="Schroettner P."/>
        </authorList>
    </citation>
    <scope>NUCLEOTIDE SEQUENCE</scope>
    <source>
        <strain evidence="7">DSM 100917</strain>
    </source>
</reference>
<dbReference type="PANTHER" id="PTHR37422:SF13">
    <property type="entry name" value="LIPOPOLYSACCHARIDE BIOSYNTHESIS PROTEIN PA4999-RELATED"/>
    <property type="match status" value="1"/>
</dbReference>
<comment type="caution">
    <text evidence="7">The sequence shown here is derived from an EMBL/GenBank/DDBJ whole genome shotgun (WGS) entry which is preliminary data.</text>
</comment>
<keyword evidence="3 5" id="KW-1133">Transmembrane helix</keyword>
<evidence type="ECO:0000259" key="6">
    <source>
        <dbReference type="Pfam" id="PF04932"/>
    </source>
</evidence>
<evidence type="ECO:0000256" key="5">
    <source>
        <dbReference type="SAM" id="Phobius"/>
    </source>
</evidence>
<feature type="transmembrane region" description="Helical" evidence="5">
    <location>
        <begin position="233"/>
        <end position="252"/>
    </location>
</feature>
<feature type="domain" description="O-antigen ligase-related" evidence="6">
    <location>
        <begin position="192"/>
        <end position="346"/>
    </location>
</feature>
<gene>
    <name evidence="7" type="ORF">J7561_04150</name>
</gene>
<comment type="subcellular location">
    <subcellularLocation>
        <location evidence="1">Membrane</location>
        <topology evidence="1">Multi-pass membrane protein</topology>
    </subcellularLocation>
</comment>
<keyword evidence="2 5" id="KW-0812">Transmembrane</keyword>
<accession>A0AB35BZ72</accession>
<feature type="transmembrane region" description="Helical" evidence="5">
    <location>
        <begin position="88"/>
        <end position="108"/>
    </location>
</feature>
<evidence type="ECO:0000256" key="1">
    <source>
        <dbReference type="ARBA" id="ARBA00004141"/>
    </source>
</evidence>
<name>A0AB35BZ72_9GAMM</name>
<feature type="transmembrane region" description="Helical" evidence="5">
    <location>
        <begin position="156"/>
        <end position="174"/>
    </location>
</feature>
<sequence length="417" mass="46943">MTSEKSCGLPQKVAIFFFSAMFWLYIAKMGIFNGVVIATAVWGIYVLIRHRCEVISYLKSSQFLWLFLLLFVPVVISAIGSLTPKDSWRTVLNISRFFFIGGLAIVLTQSSVEKIRWAVLGFIALISVDAVIEWLTGYHLTGASRDRVRIMGLFQFYHLGYVLGTLTPIIFYQTYQSFAAKERGRFAWLVITACALIAIFVAGARAGWVSLLVSGGLLLLWLLIHRKISWKRVVVALGLCIVVAGGITQIPMVKNRLVNPNGAATVEFGSYEWFDKLSSARLVLWEFAWKHYQEYPVIGAGTGSFHQTFTEQPQALKGAHDEAFFPHFHGLEVLSETGTVGFICYLIVVFSVLWLLLSAPYFSVWLAVAFIAMMPINTHVAFYGSFWAVLIWVPLILGLRERFLRRKADAALENRLN</sequence>
<dbReference type="InterPro" id="IPR007016">
    <property type="entry name" value="O-antigen_ligase-rel_domated"/>
</dbReference>
<evidence type="ECO:0000313" key="8">
    <source>
        <dbReference type="Proteomes" id="UP000680020"/>
    </source>
</evidence>
<feature type="transmembrane region" description="Helical" evidence="5">
    <location>
        <begin position="63"/>
        <end position="82"/>
    </location>
</feature>
<dbReference type="EMBL" id="JAGIBU010000002">
    <property type="protein sequence ID" value="MBS7824393.1"/>
    <property type="molecule type" value="Genomic_DNA"/>
</dbReference>
<dbReference type="Pfam" id="PF04932">
    <property type="entry name" value="Wzy_C"/>
    <property type="match status" value="1"/>
</dbReference>
<dbReference type="GO" id="GO:0016874">
    <property type="term" value="F:ligase activity"/>
    <property type="evidence" value="ECO:0007669"/>
    <property type="project" value="UniProtKB-KW"/>
</dbReference>
<dbReference type="InterPro" id="IPR051533">
    <property type="entry name" value="WaaL-like"/>
</dbReference>
<evidence type="ECO:0000256" key="4">
    <source>
        <dbReference type="ARBA" id="ARBA00023136"/>
    </source>
</evidence>
<dbReference type="PANTHER" id="PTHR37422">
    <property type="entry name" value="TEICHURONIC ACID BIOSYNTHESIS PROTEIN TUAE"/>
    <property type="match status" value="1"/>
</dbReference>
<protein>
    <submittedName>
        <fullName evidence="7">O-antigen ligase family protein</fullName>
    </submittedName>
</protein>
<feature type="transmembrane region" description="Helical" evidence="5">
    <location>
        <begin position="380"/>
        <end position="399"/>
    </location>
</feature>
<keyword evidence="7" id="KW-0436">Ligase</keyword>